<dbReference type="InterPro" id="IPR025110">
    <property type="entry name" value="AMP-bd_C"/>
</dbReference>
<dbReference type="RefSeq" id="WP_380601923.1">
    <property type="nucleotide sequence ID" value="NZ_JBHSDU010000014.1"/>
</dbReference>
<dbReference type="Pfam" id="PF00501">
    <property type="entry name" value="AMP-binding"/>
    <property type="match status" value="1"/>
</dbReference>
<dbReference type="PRINTS" id="PR00154">
    <property type="entry name" value="AMPBINDING"/>
</dbReference>
<dbReference type="EMBL" id="JBHSDU010000014">
    <property type="protein sequence ID" value="MFC4312490.1"/>
    <property type="molecule type" value="Genomic_DNA"/>
</dbReference>
<evidence type="ECO:0000259" key="2">
    <source>
        <dbReference type="Pfam" id="PF13193"/>
    </source>
</evidence>
<dbReference type="Gene3D" id="3.30.300.30">
    <property type="match status" value="1"/>
</dbReference>
<dbReference type="NCBIfam" id="TIGR01733">
    <property type="entry name" value="AA-adenyl-dom"/>
    <property type="match status" value="1"/>
</dbReference>
<dbReference type="InterPro" id="IPR045851">
    <property type="entry name" value="AMP-bd_C_sf"/>
</dbReference>
<dbReference type="PANTHER" id="PTHR45527:SF1">
    <property type="entry name" value="FATTY ACID SYNTHASE"/>
    <property type="match status" value="1"/>
</dbReference>
<dbReference type="PROSITE" id="PS00455">
    <property type="entry name" value="AMP_BINDING"/>
    <property type="match status" value="1"/>
</dbReference>
<sequence length="518" mass="56997">MSTVRSLASLLERSAREFPENIAVTVPGGRSVTYSELCELSDRVRDRLVHMGVRRGDRVGLRLHKSIEAVATIFGALKAGAAYVPVDAESPAARAAYILNDCDVKVVVTERELESELVQALGDTRPMLVLDATASRPMEELLEQLQRSEPAAPVESIATGADDIAYILYTSGSTGNPKGVVLSHGNALSFIDWCSETFAPRADDRFSSHAPFHFDLSILDIYVSLKHGATLVLIGEALGKEPLKLAAAIAAERISVWYSTPSILSLLANYGKLAKHDFAALRMVFFAGEVFPIPQYRALQAIWTRPRYFNLYGPTETNVCTWYEVTSDAPLDRMSTFPIGKICPPNLGRVVNEQGEIVSIGEPGELLVAGPNVMRGYWNLPDHNERAFFKDEAGALWYRTGDIVCEEPEVGYRYVGRRDRMVKRRGYRVELGEIEAALLRHPDVREGAVVAIPNPEEGVRILAFVACQDGTTLTRIALKAYSAQALPPYMIPDIFAVVPALPRTSTDKIDYQRLKSGG</sequence>
<feature type="domain" description="AMP-binding enzyme C-terminal" evidence="2">
    <location>
        <begin position="433"/>
        <end position="508"/>
    </location>
</feature>
<organism evidence="3 4">
    <name type="scientific">Steroidobacter flavus</name>
    <dbReference type="NCBI Taxonomy" id="1842136"/>
    <lineage>
        <taxon>Bacteria</taxon>
        <taxon>Pseudomonadati</taxon>
        <taxon>Pseudomonadota</taxon>
        <taxon>Gammaproteobacteria</taxon>
        <taxon>Steroidobacterales</taxon>
        <taxon>Steroidobacteraceae</taxon>
        <taxon>Steroidobacter</taxon>
    </lineage>
</organism>
<dbReference type="InterPro" id="IPR042099">
    <property type="entry name" value="ANL_N_sf"/>
</dbReference>
<dbReference type="Gene3D" id="3.40.50.12780">
    <property type="entry name" value="N-terminal domain of ligase-like"/>
    <property type="match status" value="1"/>
</dbReference>
<feature type="domain" description="AMP-dependent synthetase/ligase" evidence="1">
    <location>
        <begin position="11"/>
        <end position="378"/>
    </location>
</feature>
<dbReference type="InterPro" id="IPR020845">
    <property type="entry name" value="AMP-binding_CS"/>
</dbReference>
<protein>
    <submittedName>
        <fullName evidence="3">Amino acid adenylation domain-containing protein</fullName>
    </submittedName>
</protein>
<evidence type="ECO:0000259" key="1">
    <source>
        <dbReference type="Pfam" id="PF00501"/>
    </source>
</evidence>
<keyword evidence="4" id="KW-1185">Reference proteome</keyword>
<name>A0ABV8SZF8_9GAMM</name>
<dbReference type="Proteomes" id="UP001595904">
    <property type="component" value="Unassembled WGS sequence"/>
</dbReference>
<dbReference type="PANTHER" id="PTHR45527">
    <property type="entry name" value="NONRIBOSOMAL PEPTIDE SYNTHETASE"/>
    <property type="match status" value="1"/>
</dbReference>
<reference evidence="4" key="1">
    <citation type="journal article" date="2019" name="Int. J. Syst. Evol. Microbiol.">
        <title>The Global Catalogue of Microorganisms (GCM) 10K type strain sequencing project: providing services to taxonomists for standard genome sequencing and annotation.</title>
        <authorList>
            <consortium name="The Broad Institute Genomics Platform"/>
            <consortium name="The Broad Institute Genome Sequencing Center for Infectious Disease"/>
            <person name="Wu L."/>
            <person name="Ma J."/>
        </authorList>
    </citation>
    <scope>NUCLEOTIDE SEQUENCE [LARGE SCALE GENOMIC DNA]</scope>
    <source>
        <strain evidence="4">CGMCC 1.10759</strain>
    </source>
</reference>
<dbReference type="InterPro" id="IPR020459">
    <property type="entry name" value="AMP-binding"/>
</dbReference>
<proteinExistence type="predicted"/>
<accession>A0ABV8SZF8</accession>
<evidence type="ECO:0000313" key="4">
    <source>
        <dbReference type="Proteomes" id="UP001595904"/>
    </source>
</evidence>
<gene>
    <name evidence="3" type="ORF">ACFPN2_25630</name>
</gene>
<evidence type="ECO:0000313" key="3">
    <source>
        <dbReference type="EMBL" id="MFC4312490.1"/>
    </source>
</evidence>
<dbReference type="InterPro" id="IPR010071">
    <property type="entry name" value="AA_adenyl_dom"/>
</dbReference>
<dbReference type="Pfam" id="PF13193">
    <property type="entry name" value="AMP-binding_C"/>
    <property type="match status" value="1"/>
</dbReference>
<comment type="caution">
    <text evidence="3">The sequence shown here is derived from an EMBL/GenBank/DDBJ whole genome shotgun (WGS) entry which is preliminary data.</text>
</comment>
<dbReference type="SUPFAM" id="SSF56801">
    <property type="entry name" value="Acetyl-CoA synthetase-like"/>
    <property type="match status" value="1"/>
</dbReference>
<dbReference type="CDD" id="cd05930">
    <property type="entry name" value="A_NRPS"/>
    <property type="match status" value="1"/>
</dbReference>
<dbReference type="InterPro" id="IPR000873">
    <property type="entry name" value="AMP-dep_synth/lig_dom"/>
</dbReference>